<dbReference type="Proteomes" id="UP001057402">
    <property type="component" value="Chromosome 10"/>
</dbReference>
<evidence type="ECO:0000313" key="2">
    <source>
        <dbReference type="Proteomes" id="UP001057402"/>
    </source>
</evidence>
<name>A0ACB9M969_9MYRT</name>
<evidence type="ECO:0000313" key="1">
    <source>
        <dbReference type="EMBL" id="KAI4320538.1"/>
    </source>
</evidence>
<accession>A0ACB9M969</accession>
<sequence>MINQGRGNDMRGNSPSPLETRHRVSSSSPNEETTKRRFQRSKYFRDVEKAFPFSIPERNFNCRIPTLRIVLIIIVIGTFVTLYRSPAIYGIEHSSGSGLRHSLAQRWTKETVRLNLPYASAVEINWNQVKTAIEKLTDRNEYQGVGLLNFGEDEAEKLKDLIPEAECVLLHLEQLHANITWESLYPEWIDEEEDFEVPTCPSLPQIQVPGKPRLDLIAVKLPCNKLGKWSRDVARLHLQLATARLATFAKSYHPVRVLFVTNCFPIPNLFSCKDLILREGNIWLYEPDLNRLREKSHLPVGSCELSVPLKAKENFHSDRAHREAYATILHSAHFY</sequence>
<keyword evidence="2" id="KW-1185">Reference proteome</keyword>
<organism evidence="1 2">
    <name type="scientific">Melastoma candidum</name>
    <dbReference type="NCBI Taxonomy" id="119954"/>
    <lineage>
        <taxon>Eukaryota</taxon>
        <taxon>Viridiplantae</taxon>
        <taxon>Streptophyta</taxon>
        <taxon>Embryophyta</taxon>
        <taxon>Tracheophyta</taxon>
        <taxon>Spermatophyta</taxon>
        <taxon>Magnoliopsida</taxon>
        <taxon>eudicotyledons</taxon>
        <taxon>Gunneridae</taxon>
        <taxon>Pentapetalae</taxon>
        <taxon>rosids</taxon>
        <taxon>malvids</taxon>
        <taxon>Myrtales</taxon>
        <taxon>Melastomataceae</taxon>
        <taxon>Melastomatoideae</taxon>
        <taxon>Melastomateae</taxon>
        <taxon>Melastoma</taxon>
    </lineage>
</organism>
<reference evidence="2" key="1">
    <citation type="journal article" date="2023" name="Front. Plant Sci.">
        <title>Chromosomal-level genome assembly of Melastoma candidum provides insights into trichome evolution.</title>
        <authorList>
            <person name="Zhong Y."/>
            <person name="Wu W."/>
            <person name="Sun C."/>
            <person name="Zou P."/>
            <person name="Liu Y."/>
            <person name="Dai S."/>
            <person name="Zhou R."/>
        </authorList>
    </citation>
    <scope>NUCLEOTIDE SEQUENCE [LARGE SCALE GENOMIC DNA]</scope>
</reference>
<proteinExistence type="predicted"/>
<comment type="caution">
    <text evidence="1">The sequence shown here is derived from an EMBL/GenBank/DDBJ whole genome shotgun (WGS) entry which is preliminary data.</text>
</comment>
<dbReference type="EMBL" id="CM042889">
    <property type="protein sequence ID" value="KAI4320538.1"/>
    <property type="molecule type" value="Genomic_DNA"/>
</dbReference>
<protein>
    <submittedName>
        <fullName evidence="1">Uncharacterized protein</fullName>
    </submittedName>
</protein>
<gene>
    <name evidence="1" type="ORF">MLD38_034007</name>
</gene>